<evidence type="ECO:0000256" key="1">
    <source>
        <dbReference type="SAM" id="MobiDB-lite"/>
    </source>
</evidence>
<feature type="compositionally biased region" description="Basic and acidic residues" evidence="1">
    <location>
        <begin position="124"/>
        <end position="147"/>
    </location>
</feature>
<proteinExistence type="predicted"/>
<dbReference type="Proteomes" id="UP000629468">
    <property type="component" value="Unassembled WGS sequence"/>
</dbReference>
<feature type="region of interest" description="Disordered" evidence="1">
    <location>
        <begin position="1"/>
        <end position="69"/>
    </location>
</feature>
<dbReference type="EMBL" id="JABXXO010000011">
    <property type="protein sequence ID" value="KAF7763933.1"/>
    <property type="molecule type" value="Genomic_DNA"/>
</dbReference>
<feature type="compositionally biased region" description="Basic and acidic residues" evidence="1">
    <location>
        <begin position="359"/>
        <end position="369"/>
    </location>
</feature>
<dbReference type="AlphaFoldDB" id="A0A8H7EYG9"/>
<name>A0A8H7EYG9_AGABI</name>
<dbReference type="SUPFAM" id="SSF56672">
    <property type="entry name" value="DNA/RNA polymerases"/>
    <property type="match status" value="1"/>
</dbReference>
<gene>
    <name evidence="2" type="ORF">Agabi119p4_8470</name>
</gene>
<organism evidence="2 3">
    <name type="scientific">Agaricus bisporus var. burnettii</name>
    <dbReference type="NCBI Taxonomy" id="192524"/>
    <lineage>
        <taxon>Eukaryota</taxon>
        <taxon>Fungi</taxon>
        <taxon>Dikarya</taxon>
        <taxon>Basidiomycota</taxon>
        <taxon>Agaricomycotina</taxon>
        <taxon>Agaricomycetes</taxon>
        <taxon>Agaricomycetidae</taxon>
        <taxon>Agaricales</taxon>
        <taxon>Agaricineae</taxon>
        <taxon>Agaricaceae</taxon>
        <taxon>Agaricus</taxon>
    </lineage>
</organism>
<comment type="caution">
    <text evidence="2">The sequence shown here is derived from an EMBL/GenBank/DDBJ whole genome shotgun (WGS) entry which is preliminary data.</text>
</comment>
<evidence type="ECO:0000313" key="3">
    <source>
        <dbReference type="Proteomes" id="UP000629468"/>
    </source>
</evidence>
<feature type="region of interest" description="Disordered" evidence="1">
    <location>
        <begin position="349"/>
        <end position="369"/>
    </location>
</feature>
<evidence type="ECO:0008006" key="4">
    <source>
        <dbReference type="Google" id="ProtNLM"/>
    </source>
</evidence>
<dbReference type="InterPro" id="IPR043502">
    <property type="entry name" value="DNA/RNA_pol_sf"/>
</dbReference>
<reference evidence="2 3" key="1">
    <citation type="journal article" name="Sci. Rep.">
        <title>Telomere-to-telomere assembled and centromere annotated genomes of the two main subspecies of the button mushroom Agaricus bisporus reveal especially polymorphic chromosome ends.</title>
        <authorList>
            <person name="Sonnenberg A.S.M."/>
            <person name="Sedaghat-Telgerd N."/>
            <person name="Lavrijssen B."/>
            <person name="Ohm R.A."/>
            <person name="Hendrickx P.M."/>
            <person name="Scholtmeijer K."/>
            <person name="Baars J.J.P."/>
            <person name="van Peer A."/>
        </authorList>
    </citation>
    <scope>NUCLEOTIDE SEQUENCE [LARGE SCALE GENOMIC DNA]</scope>
    <source>
        <strain evidence="2 3">H119_p4</strain>
    </source>
</reference>
<protein>
    <recommendedName>
        <fullName evidence="4">Reverse transcriptase domain-containing protein</fullName>
    </recommendedName>
</protein>
<feature type="compositionally biased region" description="Basic and acidic residues" evidence="1">
    <location>
        <begin position="153"/>
        <end position="171"/>
    </location>
</feature>
<feature type="region of interest" description="Disordered" evidence="1">
    <location>
        <begin position="124"/>
        <end position="180"/>
    </location>
</feature>
<accession>A0A8H7EYG9</accession>
<sequence>MNHEDETEANFAEISGFAMVPGPPGRRSASPHTPAARRDAGSRRQPPPSSQIQRTEYSGSQPLRRGIDIHPPLLDQVEAYSRGEASYARALNRGGAYIERQELLDSQKDQLFIEYSEAIDGTDRRKEEVRLHGREGGGDAQREEATDRQNWGEVERGTVKDEKWPWSRTEEGVSGPNPNQQATHDILELFNEDLNLAERRVRAAPGSPKNFPASEWRNVLRGRAVDLNRVLASQYISRPVPENVARLGDLEIRIPGKEKIKRVETSSDWIIAWGATAEATAFAFPHRQTELTQYTNYMLQKFRRRGSAHHARVILFDEALREAVGGGENCSLLDPELRENFTESILHPDGVDYHATSRSGERDAKKRDMDSRAVERLELRTRGAKPKYLRYNRWDAKGDPIPGVVEWTNEAKALPRPPVAGPEHEVMRTVQGRPDLFQIITPINVSLLSELLNDHPNRAFVDSVCEGLRAGFWPWAELDTPGFPSTNDQAQTPTTNVEKENFLREQRDHEMDKGRFSKGFKGDLLPGMYCMPIFAVPKPEPGAFRLVTHQSYGDHSLNAMTPPHERSFPMDNLTRLGDQLLRTHRELKSNESMVLWKSDVSEAYRLLPMALLWQPKQINTIDGIRHVDRCLAFGGRRSGDIFISFMSLVLWVAEHKRQVSKPNGFIDDTFGVQVHGPEIFFEPLKKDIPLHQFRMLSLWEELRIPYKPHKQVHGQTLTILGIEVNAINLTFTLPSDKKEELLKEIKRFILKCYDDYRV</sequence>
<feature type="compositionally biased region" description="Polar residues" evidence="1">
    <location>
        <begin position="50"/>
        <end position="61"/>
    </location>
</feature>
<evidence type="ECO:0000313" key="2">
    <source>
        <dbReference type="EMBL" id="KAF7763933.1"/>
    </source>
</evidence>